<dbReference type="PANTHER" id="PTHR36573">
    <property type="entry name" value="INTERMEMBRANE PHOSPHOLIPID TRANSPORT SYSTEM BINDING PROTEIN MLAC"/>
    <property type="match status" value="1"/>
</dbReference>
<dbReference type="EMBL" id="FPLJ01000021">
    <property type="protein sequence ID" value="SGY84763.1"/>
    <property type="molecule type" value="Genomic_DNA"/>
</dbReference>
<dbReference type="GeneID" id="61294433"/>
<evidence type="ECO:0000313" key="2">
    <source>
        <dbReference type="EMBL" id="SGY84763.1"/>
    </source>
</evidence>
<feature type="signal peptide" evidence="1">
    <location>
        <begin position="1"/>
        <end position="21"/>
    </location>
</feature>
<name>A0A1K9Z1B6_9GAMM</name>
<dbReference type="PANTHER" id="PTHR36573:SF1">
    <property type="entry name" value="INTERMEMBRANE PHOSPHOLIPID TRANSPORT SYSTEM BINDING PROTEIN MLAC"/>
    <property type="match status" value="1"/>
</dbReference>
<dbReference type="InterPro" id="IPR008869">
    <property type="entry name" value="MlaC/ttg2D"/>
</dbReference>
<reference evidence="3 5" key="1">
    <citation type="submission" date="2016-11" db="EMBL/GenBank/DDBJ databases">
        <authorList>
            <person name="Jaros S."/>
            <person name="Januszkiewicz K."/>
            <person name="Wedrychowicz H."/>
        </authorList>
    </citation>
    <scope>NUCLEOTIDE SEQUENCE [LARGE SCALE GENOMIC DNA]</scope>
    <source>
        <strain evidence="3">NVI 5450</strain>
    </source>
</reference>
<dbReference type="InterPro" id="IPR042245">
    <property type="entry name" value="Tgt2/MlaC_sf"/>
</dbReference>
<evidence type="ECO:0000313" key="3">
    <source>
        <dbReference type="EMBL" id="SGZ17707.1"/>
    </source>
</evidence>
<dbReference type="OrthoDB" id="9787053at2"/>
<evidence type="ECO:0000313" key="4">
    <source>
        <dbReference type="Proteomes" id="UP000182660"/>
    </source>
</evidence>
<dbReference type="EMBL" id="FPLD01000131">
    <property type="protein sequence ID" value="SGZ17707.1"/>
    <property type="molecule type" value="Genomic_DNA"/>
</dbReference>
<accession>A0A1K9Z1B6</accession>
<proteinExistence type="predicted"/>
<keyword evidence="4" id="KW-1185">Reference proteome</keyword>
<evidence type="ECO:0000313" key="5">
    <source>
        <dbReference type="Proteomes" id="UP000183794"/>
    </source>
</evidence>
<keyword evidence="1" id="KW-0732">Signal</keyword>
<feature type="chain" id="PRO_5010158979" description="Toluene tolerance protein" evidence="1">
    <location>
        <begin position="22"/>
        <end position="217"/>
    </location>
</feature>
<evidence type="ECO:0000256" key="1">
    <source>
        <dbReference type="SAM" id="SignalP"/>
    </source>
</evidence>
<protein>
    <recommendedName>
        <fullName evidence="6">Toluene tolerance protein</fullName>
    </recommendedName>
</protein>
<sequence>MKRIIVLSISTLLLFTTTVRAHVDENISQATALIDGAMQKSLTIINDPSLTTEVKRKRLWPIVTTYFDFTLISELTLGKFAADSTRPLGDYSDRRFTDSQQEQFTDAFTIHLGNLYLDRLNDASKFTVSLTSSSAMRPINTMQRARVNSLINNKTAIDYSLRLKNNEWRIYDIKVEGRSLINSFRKEYSALLLKKTPDELLTLLNEKNLAHTENNAE</sequence>
<dbReference type="RefSeq" id="WP_045109392.1">
    <property type="nucleotide sequence ID" value="NZ_CAWQZC010000038.1"/>
</dbReference>
<dbReference type="Pfam" id="PF05494">
    <property type="entry name" value="MlaC"/>
    <property type="match status" value="1"/>
</dbReference>
<evidence type="ECO:0008006" key="6">
    <source>
        <dbReference type="Google" id="ProtNLM"/>
    </source>
</evidence>
<dbReference type="Proteomes" id="UP000182660">
    <property type="component" value="Unassembled WGS sequence"/>
</dbReference>
<dbReference type="Gene3D" id="3.10.450.710">
    <property type="entry name" value="Tgt2/MlaC"/>
    <property type="match status" value="1"/>
</dbReference>
<dbReference type="AlphaFoldDB" id="A0A1K9Z1B6"/>
<reference evidence="2 4" key="2">
    <citation type="submission" date="2016-11" db="EMBL/GenBank/DDBJ databases">
        <authorList>
            <person name="Klemetsen T."/>
        </authorList>
    </citation>
    <scope>NUCLEOTIDE SEQUENCE [LARGE SCALE GENOMIC DNA]</scope>
    <source>
        <strain evidence="2">MT 2528</strain>
    </source>
</reference>
<gene>
    <name evidence="2" type="ORF">MT2528_0715</name>
    <name evidence="3" type="ORF">NVI5450_4562</name>
</gene>
<organism evidence="3 5">
    <name type="scientific">Moritella viscosa</name>
    <dbReference type="NCBI Taxonomy" id="80854"/>
    <lineage>
        <taxon>Bacteria</taxon>
        <taxon>Pseudomonadati</taxon>
        <taxon>Pseudomonadota</taxon>
        <taxon>Gammaproteobacteria</taxon>
        <taxon>Alteromonadales</taxon>
        <taxon>Moritellaceae</taxon>
        <taxon>Moritella</taxon>
    </lineage>
</organism>
<dbReference type="Proteomes" id="UP000183794">
    <property type="component" value="Unassembled WGS sequence"/>
</dbReference>